<evidence type="ECO:0000256" key="4">
    <source>
        <dbReference type="ARBA" id="ARBA00023002"/>
    </source>
</evidence>
<evidence type="ECO:0000256" key="2">
    <source>
        <dbReference type="ARBA" id="ARBA00022630"/>
    </source>
</evidence>
<dbReference type="EMBL" id="NHRY01000139">
    <property type="protein sequence ID" value="PPQ33773.1"/>
    <property type="molecule type" value="Genomic_DNA"/>
</dbReference>
<protein>
    <submittedName>
        <fullName evidence="7">FAD-binding dehydrogenase</fullName>
    </submittedName>
</protein>
<dbReference type="InterPro" id="IPR027477">
    <property type="entry name" value="Succ_DH/fumarate_Rdtase_cat_sf"/>
</dbReference>
<comment type="cofactor">
    <cofactor evidence="1">
        <name>FAD</name>
        <dbReference type="ChEBI" id="CHEBI:57692"/>
    </cofactor>
</comment>
<dbReference type="InterPro" id="IPR050315">
    <property type="entry name" value="FAD-oxidoreductase_2"/>
</dbReference>
<name>A0A2S6NGP3_RHOGL</name>
<dbReference type="RefSeq" id="WP_104519460.1">
    <property type="nucleotide sequence ID" value="NZ_NHRY01000139.1"/>
</dbReference>
<dbReference type="SUPFAM" id="SSF51905">
    <property type="entry name" value="FAD/NAD(P)-binding domain"/>
    <property type="match status" value="1"/>
</dbReference>
<dbReference type="PANTHER" id="PTHR43400">
    <property type="entry name" value="FUMARATE REDUCTASE"/>
    <property type="match status" value="1"/>
</dbReference>
<evidence type="ECO:0000313" key="7">
    <source>
        <dbReference type="EMBL" id="PPQ33773.1"/>
    </source>
</evidence>
<dbReference type="InterPro" id="IPR012831">
    <property type="entry name" value="CobZ"/>
</dbReference>
<keyword evidence="8" id="KW-1185">Reference proteome</keyword>
<evidence type="ECO:0000256" key="5">
    <source>
        <dbReference type="SAM" id="Phobius"/>
    </source>
</evidence>
<dbReference type="Gene3D" id="3.50.50.60">
    <property type="entry name" value="FAD/NAD(P)-binding domain"/>
    <property type="match status" value="1"/>
</dbReference>
<dbReference type="Pfam" id="PF00890">
    <property type="entry name" value="FAD_binding_2"/>
    <property type="match status" value="1"/>
</dbReference>
<dbReference type="SUPFAM" id="SSF56425">
    <property type="entry name" value="Succinate dehydrogenase/fumarate reductase flavoprotein, catalytic domain"/>
    <property type="match status" value="1"/>
</dbReference>
<gene>
    <name evidence="7" type="ORF">CCS01_13800</name>
</gene>
<evidence type="ECO:0000256" key="1">
    <source>
        <dbReference type="ARBA" id="ARBA00001974"/>
    </source>
</evidence>
<keyword evidence="4" id="KW-0560">Oxidoreductase</keyword>
<keyword evidence="5" id="KW-0812">Transmembrane</keyword>
<keyword evidence="2" id="KW-0285">Flavoprotein</keyword>
<accession>A0A2S6NGP3</accession>
<dbReference type="AlphaFoldDB" id="A0A2S6NGP3"/>
<evidence type="ECO:0000256" key="3">
    <source>
        <dbReference type="ARBA" id="ARBA00022827"/>
    </source>
</evidence>
<comment type="caution">
    <text evidence="7">The sequence shown here is derived from an EMBL/GenBank/DDBJ whole genome shotgun (WGS) entry which is preliminary data.</text>
</comment>
<dbReference type="InterPro" id="IPR036188">
    <property type="entry name" value="FAD/NAD-bd_sf"/>
</dbReference>
<feature type="domain" description="FAD-dependent oxidoreductase 2 FAD-binding" evidence="6">
    <location>
        <begin position="9"/>
        <end position="433"/>
    </location>
</feature>
<reference evidence="7 8" key="1">
    <citation type="journal article" date="2018" name="Arch. Microbiol.">
        <title>New insights into the metabolic potential of the phototrophic purple bacterium Rhodopila globiformis DSM 161(T) from its draft genome sequence and evidence for a vanadium-dependent nitrogenase.</title>
        <authorList>
            <person name="Imhoff J.F."/>
            <person name="Rahn T."/>
            <person name="Kunzel S."/>
            <person name="Neulinger S.C."/>
        </authorList>
    </citation>
    <scope>NUCLEOTIDE SEQUENCE [LARGE SCALE GENOMIC DNA]</scope>
    <source>
        <strain evidence="7 8">DSM 161</strain>
    </source>
</reference>
<dbReference type="GO" id="GO:0016491">
    <property type="term" value="F:oxidoreductase activity"/>
    <property type="evidence" value="ECO:0007669"/>
    <property type="project" value="UniProtKB-KW"/>
</dbReference>
<dbReference type="NCBIfam" id="NF006130">
    <property type="entry name" value="PRK08274.1"/>
    <property type="match status" value="1"/>
</dbReference>
<evidence type="ECO:0000259" key="6">
    <source>
        <dbReference type="Pfam" id="PF00890"/>
    </source>
</evidence>
<organism evidence="7 8">
    <name type="scientific">Rhodopila globiformis</name>
    <name type="common">Rhodopseudomonas globiformis</name>
    <dbReference type="NCBI Taxonomy" id="1071"/>
    <lineage>
        <taxon>Bacteria</taxon>
        <taxon>Pseudomonadati</taxon>
        <taxon>Pseudomonadota</taxon>
        <taxon>Alphaproteobacteria</taxon>
        <taxon>Acetobacterales</taxon>
        <taxon>Acetobacteraceae</taxon>
        <taxon>Rhodopila</taxon>
    </lineage>
</organism>
<sequence>MTTQPAAPDVLVIGGGVAALCAAIAARRAGASVRLAELAPPALRGGNTRHSRNLRIMHDAPTPFSPECYGAEEYLAELRRAAEGHGDPLLSRMLVEHSAAIVPWLAAQGVVFQRAGDGLLPFSRRTCFFWGGGKAAVNALYATAGRLGVAIGYDSGARGLAVADGRVRTVDLMTPSGPETLCPRAVVVGCGGAQAHRPGLRAWWGEAADRFLIRGTPYADGAILRDLIAQGAATAGEPGACHLVAVDARSPEVDGGIVTRVRGIPAGIVVDQAGRRFHDEGGDTGPTRYAVWGRKVAEQPGQAAWLILDAAAEQRVPPPAFPPLRAATAADLAALAGLDPAALVATLGAYNAAVRDGRTVGLAPDKSRYARALTEPPFAAVPIGPGITFTCFGVKVDAQARVVLKDGGSIANLYAAGMIMAQSILGTGYLAGAAVVIGAVFGRIAGQEAARHAAG</sequence>
<dbReference type="Proteomes" id="UP000239724">
    <property type="component" value="Unassembled WGS sequence"/>
</dbReference>
<keyword evidence="5" id="KW-1133">Transmembrane helix</keyword>
<keyword evidence="5" id="KW-0472">Membrane</keyword>
<evidence type="ECO:0000313" key="8">
    <source>
        <dbReference type="Proteomes" id="UP000239724"/>
    </source>
</evidence>
<dbReference type="Gene3D" id="3.90.700.10">
    <property type="entry name" value="Succinate dehydrogenase/fumarate reductase flavoprotein, catalytic domain"/>
    <property type="match status" value="1"/>
</dbReference>
<dbReference type="OrthoDB" id="3178130at2"/>
<proteinExistence type="predicted"/>
<dbReference type="PANTHER" id="PTHR43400:SF7">
    <property type="entry name" value="FAD-DEPENDENT OXIDOREDUCTASE 2 FAD BINDING DOMAIN-CONTAINING PROTEIN"/>
    <property type="match status" value="1"/>
</dbReference>
<dbReference type="NCBIfam" id="TIGR02485">
    <property type="entry name" value="CobZ_N-term"/>
    <property type="match status" value="1"/>
</dbReference>
<dbReference type="InterPro" id="IPR003953">
    <property type="entry name" value="FAD-dep_OxRdtase_2_FAD-bd"/>
</dbReference>
<keyword evidence="3" id="KW-0274">FAD</keyword>
<feature type="transmembrane region" description="Helical" evidence="5">
    <location>
        <begin position="413"/>
        <end position="441"/>
    </location>
</feature>